<gene>
    <name evidence="2" type="ORF">OUZ56_033727</name>
</gene>
<comment type="caution">
    <text evidence="2">The sequence shown here is derived from an EMBL/GenBank/DDBJ whole genome shotgun (WGS) entry which is preliminary data.</text>
</comment>
<organism evidence="2 3">
    <name type="scientific">Daphnia magna</name>
    <dbReference type="NCBI Taxonomy" id="35525"/>
    <lineage>
        <taxon>Eukaryota</taxon>
        <taxon>Metazoa</taxon>
        <taxon>Ecdysozoa</taxon>
        <taxon>Arthropoda</taxon>
        <taxon>Crustacea</taxon>
        <taxon>Branchiopoda</taxon>
        <taxon>Diplostraca</taxon>
        <taxon>Cladocera</taxon>
        <taxon>Anomopoda</taxon>
        <taxon>Daphniidae</taxon>
        <taxon>Daphnia</taxon>
    </lineage>
</organism>
<proteinExistence type="predicted"/>
<dbReference type="Proteomes" id="UP001234178">
    <property type="component" value="Unassembled WGS sequence"/>
</dbReference>
<evidence type="ECO:0000313" key="3">
    <source>
        <dbReference type="Proteomes" id="UP001234178"/>
    </source>
</evidence>
<sequence length="304" mass="35158">MKEENRTPFLSQTTLEALRLTVHSVLHLTSDLLKNDFHFVLTGKFNQDCLERFFGILRNVCGENDHPSVSTFLQLFRLLSIVFPFKDAVKKGNIDRGERLCLLATFKDCLRQKCKQTTKEAIDLRQSMKDDILDALCLKSRQPGMPLPCEEVNGLEVGIDISEISYPTLAELGHIQKSEEVCIEKKILAEKVTKDTVYQICGYLLHTRRRLLKCEQCLSTVQTKEELLPAEFYEHCLTETKSRGGLKYCTPNMFKFFHAVELIYREEVNQQNLNIGNWFQRNILWYGTILKQNPGKETMITVQK</sequence>
<evidence type="ECO:0000313" key="2">
    <source>
        <dbReference type="EMBL" id="KAK4017837.1"/>
    </source>
</evidence>
<dbReference type="PANTHER" id="PTHR47577:SF2">
    <property type="entry name" value="THAP DOMAIN CONTAINING 9"/>
    <property type="match status" value="1"/>
</dbReference>
<protein>
    <recommendedName>
        <fullName evidence="1">Transposable element P transposase-like RNase H C-terminal domain-containing protein</fullName>
    </recommendedName>
</protein>
<evidence type="ECO:0000259" key="1">
    <source>
        <dbReference type="Pfam" id="PF21789"/>
    </source>
</evidence>
<dbReference type="Pfam" id="PF21789">
    <property type="entry name" value="TNP-like_RNaseH_C"/>
    <property type="match status" value="1"/>
</dbReference>
<keyword evidence="3" id="KW-1185">Reference proteome</keyword>
<name>A0ABQ9ZY64_9CRUS</name>
<accession>A0ABQ9ZY64</accession>
<feature type="domain" description="Transposable element P transposase-like RNase H C-terminal" evidence="1">
    <location>
        <begin position="44"/>
        <end position="77"/>
    </location>
</feature>
<dbReference type="EMBL" id="JAOYFB010000025">
    <property type="protein sequence ID" value="KAK4017837.1"/>
    <property type="molecule type" value="Genomic_DNA"/>
</dbReference>
<dbReference type="PANTHER" id="PTHR47577">
    <property type="entry name" value="THAP DOMAIN-CONTAINING PROTEIN 6"/>
    <property type="match status" value="1"/>
</dbReference>
<dbReference type="InterPro" id="IPR048367">
    <property type="entry name" value="TNP-like_RNaseH_C"/>
</dbReference>
<reference evidence="2 3" key="1">
    <citation type="journal article" date="2023" name="Nucleic Acids Res.">
        <title>The hologenome of Daphnia magna reveals possible DNA methylation and microbiome-mediated evolution of the host genome.</title>
        <authorList>
            <person name="Chaturvedi A."/>
            <person name="Li X."/>
            <person name="Dhandapani V."/>
            <person name="Marshall H."/>
            <person name="Kissane S."/>
            <person name="Cuenca-Cambronero M."/>
            <person name="Asole G."/>
            <person name="Calvet F."/>
            <person name="Ruiz-Romero M."/>
            <person name="Marangio P."/>
            <person name="Guigo R."/>
            <person name="Rago D."/>
            <person name="Mirbahai L."/>
            <person name="Eastwood N."/>
            <person name="Colbourne J.K."/>
            <person name="Zhou J."/>
            <person name="Mallon E."/>
            <person name="Orsini L."/>
        </authorList>
    </citation>
    <scope>NUCLEOTIDE SEQUENCE [LARGE SCALE GENOMIC DNA]</scope>
    <source>
        <strain evidence="2">LRV0_1</strain>
    </source>
</reference>